<reference evidence="2 3" key="1">
    <citation type="journal article" date="2014" name="Science">
        <title>Plant genetics. Early allopolyploid evolution in the post-Neolithic Brassica napus oilseed genome.</title>
        <authorList>
            <person name="Chalhoub B."/>
            <person name="Denoeud F."/>
            <person name="Liu S."/>
            <person name="Parkin I.A."/>
            <person name="Tang H."/>
            <person name="Wang X."/>
            <person name="Chiquet J."/>
            <person name="Belcram H."/>
            <person name="Tong C."/>
            <person name="Samans B."/>
            <person name="Correa M."/>
            <person name="Da Silva C."/>
            <person name="Just J."/>
            <person name="Falentin C."/>
            <person name="Koh C.S."/>
            <person name="Le Clainche I."/>
            <person name="Bernard M."/>
            <person name="Bento P."/>
            <person name="Noel B."/>
            <person name="Labadie K."/>
            <person name="Alberti A."/>
            <person name="Charles M."/>
            <person name="Arnaud D."/>
            <person name="Guo H."/>
            <person name="Daviaud C."/>
            <person name="Alamery S."/>
            <person name="Jabbari K."/>
            <person name="Zhao M."/>
            <person name="Edger P.P."/>
            <person name="Chelaifa H."/>
            <person name="Tack D."/>
            <person name="Lassalle G."/>
            <person name="Mestiri I."/>
            <person name="Schnel N."/>
            <person name="Le Paslier M.C."/>
            <person name="Fan G."/>
            <person name="Renault V."/>
            <person name="Bayer P.E."/>
            <person name="Golicz A.A."/>
            <person name="Manoli S."/>
            <person name="Lee T.H."/>
            <person name="Thi V.H."/>
            <person name="Chalabi S."/>
            <person name="Hu Q."/>
            <person name="Fan C."/>
            <person name="Tollenaere R."/>
            <person name="Lu Y."/>
            <person name="Battail C."/>
            <person name="Shen J."/>
            <person name="Sidebottom C.H."/>
            <person name="Wang X."/>
            <person name="Canaguier A."/>
            <person name="Chauveau A."/>
            <person name="Berard A."/>
            <person name="Deniot G."/>
            <person name="Guan M."/>
            <person name="Liu Z."/>
            <person name="Sun F."/>
            <person name="Lim Y.P."/>
            <person name="Lyons E."/>
            <person name="Town C.D."/>
            <person name="Bancroft I."/>
            <person name="Wang X."/>
            <person name="Meng J."/>
            <person name="Ma J."/>
            <person name="Pires J.C."/>
            <person name="King G.J."/>
            <person name="Brunel D."/>
            <person name="Delourme R."/>
            <person name="Renard M."/>
            <person name="Aury J.M."/>
            <person name="Adams K.L."/>
            <person name="Batley J."/>
            <person name="Snowdon R.J."/>
            <person name="Tost J."/>
            <person name="Edwards D."/>
            <person name="Zhou Y."/>
            <person name="Hua W."/>
            <person name="Sharpe A.G."/>
            <person name="Paterson A.H."/>
            <person name="Guan C."/>
            <person name="Wincker P."/>
        </authorList>
    </citation>
    <scope>NUCLEOTIDE SEQUENCE [LARGE SCALE GENOMIC DNA]</scope>
    <source>
        <strain evidence="3">cv. Darmor-bzh</strain>
    </source>
</reference>
<organism evidence="2 3">
    <name type="scientific">Brassica napus</name>
    <name type="common">Rape</name>
    <dbReference type="NCBI Taxonomy" id="3708"/>
    <lineage>
        <taxon>Eukaryota</taxon>
        <taxon>Viridiplantae</taxon>
        <taxon>Streptophyta</taxon>
        <taxon>Embryophyta</taxon>
        <taxon>Tracheophyta</taxon>
        <taxon>Spermatophyta</taxon>
        <taxon>Magnoliopsida</taxon>
        <taxon>eudicotyledons</taxon>
        <taxon>Gunneridae</taxon>
        <taxon>Pentapetalae</taxon>
        <taxon>rosids</taxon>
        <taxon>malvids</taxon>
        <taxon>Brassicales</taxon>
        <taxon>Brassicaceae</taxon>
        <taxon>Brassiceae</taxon>
        <taxon>Brassica</taxon>
    </lineage>
</organism>
<reference evidence="2" key="2">
    <citation type="submission" date="2014-06" db="EMBL/GenBank/DDBJ databases">
        <authorList>
            <person name="Genoscope - CEA"/>
        </authorList>
    </citation>
    <scope>NUCLEOTIDE SEQUENCE</scope>
</reference>
<dbReference type="KEGG" id="bna:106395571"/>
<reference evidence="1" key="3">
    <citation type="submission" date="2021-01" db="EMBL/GenBank/DDBJ databases">
        <authorList>
            <consortium name="Genoscope - CEA"/>
            <person name="William W."/>
        </authorList>
    </citation>
    <scope>NUCLEOTIDE SEQUENCE</scope>
</reference>
<dbReference type="AlphaFoldDB" id="A0A078INA0"/>
<keyword evidence="3" id="KW-1185">Reference proteome</keyword>
<proteinExistence type="predicted"/>
<name>A0A078INA0_BRANA</name>
<accession>A0A078INA0</accession>
<dbReference type="Proteomes" id="UP001295469">
    <property type="component" value="Chromosome A04"/>
</dbReference>
<evidence type="ECO:0000313" key="1">
    <source>
        <dbReference type="EMBL" id="CAF2304537.1"/>
    </source>
</evidence>
<evidence type="ECO:0000313" key="3">
    <source>
        <dbReference type="Proteomes" id="UP000028999"/>
    </source>
</evidence>
<dbReference type="Gramene" id="CDY51417">
    <property type="protein sequence ID" value="CDY51417"/>
    <property type="gene ID" value="GSBRNA2T00003352001"/>
</dbReference>
<dbReference type="OrthoDB" id="1033961at2759"/>
<dbReference type="GeneID" id="106395571"/>
<dbReference type="RefSeq" id="XP_013691439.1">
    <property type="nucleotide sequence ID" value="XM_013835985.3"/>
</dbReference>
<protein>
    <submittedName>
        <fullName evidence="1">(rape) hypothetical protein</fullName>
    </submittedName>
    <submittedName>
        <fullName evidence="2">BnaA04g26940D protein</fullName>
    </submittedName>
</protein>
<dbReference type="EMBL" id="HG994358">
    <property type="protein sequence ID" value="CAF2304537.1"/>
    <property type="molecule type" value="Genomic_DNA"/>
</dbReference>
<gene>
    <name evidence="2" type="primary">BnaA04g26940D</name>
    <name evidence="1" type="ORF">DARMORV10_A04P34850.1</name>
    <name evidence="2" type="ORF">GSBRNA2T00003352001</name>
</gene>
<evidence type="ECO:0000313" key="2">
    <source>
        <dbReference type="EMBL" id="CDY51417.1"/>
    </source>
</evidence>
<dbReference type="EMBL" id="LK032993">
    <property type="protein sequence ID" value="CDY51417.1"/>
    <property type="molecule type" value="Genomic_DNA"/>
</dbReference>
<dbReference type="PaxDb" id="3708-A0A078INA0"/>
<sequence length="89" mass="10084">MASIVMFFRALMSCRLTPKEEPESAVTSLSTLKLYRNVAGDENTTRTSISVVDASHGIDNHEFTIETTGGINDMDERFYWIIVKNHLFL</sequence>
<dbReference type="Proteomes" id="UP000028999">
    <property type="component" value="Unassembled WGS sequence"/>
</dbReference>
<dbReference type="OMA" id="GDNHEFI"/>